<dbReference type="RefSeq" id="WP_184266002.1">
    <property type="nucleotide sequence ID" value="NZ_JACIIX010000020.1"/>
</dbReference>
<dbReference type="EMBL" id="JACIIX010000020">
    <property type="protein sequence ID" value="MBB6212284.1"/>
    <property type="molecule type" value="Genomic_DNA"/>
</dbReference>
<evidence type="ECO:0000313" key="2">
    <source>
        <dbReference type="EMBL" id="MBB6212284.1"/>
    </source>
</evidence>
<evidence type="ECO:0000313" key="3">
    <source>
        <dbReference type="Proteomes" id="UP000544872"/>
    </source>
</evidence>
<keyword evidence="3" id="KW-1185">Reference proteome</keyword>
<dbReference type="InterPro" id="IPR045361">
    <property type="entry name" value="CIS_tube_prot_N"/>
</dbReference>
<comment type="caution">
    <text evidence="2">The sequence shown here is derived from an EMBL/GenBank/DDBJ whole genome shotgun (WGS) entry which is preliminary data.</text>
</comment>
<name>A0A7X0DPE8_NOVIT</name>
<proteinExistence type="predicted"/>
<accession>A0A7X0DPE8</accession>
<protein>
    <recommendedName>
        <fullName evidence="1">Contractile injection system tube protein N-terminal domain-containing protein</fullName>
    </recommendedName>
</protein>
<dbReference type="Pfam" id="PF19266">
    <property type="entry name" value="CIS_tube"/>
    <property type="match status" value="1"/>
</dbReference>
<organism evidence="2 3">
    <name type="scientific">Novispirillum itersonii</name>
    <name type="common">Aquaspirillum itersonii</name>
    <dbReference type="NCBI Taxonomy" id="189"/>
    <lineage>
        <taxon>Bacteria</taxon>
        <taxon>Pseudomonadati</taxon>
        <taxon>Pseudomonadota</taxon>
        <taxon>Alphaproteobacteria</taxon>
        <taxon>Rhodospirillales</taxon>
        <taxon>Novispirillaceae</taxon>
        <taxon>Novispirillum</taxon>
    </lineage>
</organism>
<dbReference type="AlphaFoldDB" id="A0A7X0DPE8"/>
<dbReference type="Proteomes" id="UP000544872">
    <property type="component" value="Unassembled WGS sequence"/>
</dbReference>
<evidence type="ECO:0000259" key="1">
    <source>
        <dbReference type="Pfam" id="PF19266"/>
    </source>
</evidence>
<reference evidence="2 3" key="1">
    <citation type="submission" date="2020-08" db="EMBL/GenBank/DDBJ databases">
        <title>Genomic Encyclopedia of Type Strains, Phase IV (KMG-IV): sequencing the most valuable type-strain genomes for metagenomic binning, comparative biology and taxonomic classification.</title>
        <authorList>
            <person name="Goeker M."/>
        </authorList>
    </citation>
    <scope>NUCLEOTIDE SEQUENCE [LARGE SCALE GENOMIC DNA]</scope>
    <source>
        <strain evidence="2 3">DSM 11590</strain>
    </source>
</reference>
<gene>
    <name evidence="2" type="ORF">FHS48_003734</name>
</gene>
<sequence length="233" mass="25512">MAVLGSLEKMQILAYSDASFTTQLGPAFVVWINPASYTYKYKICYNNRQAQGSNGPSPDFNRIATDTVTLDLIFDGTGVVPSPNPSLLPPPNGIADQLAAFQKLVFDYNGTIHSPNYLWLSWGTLQFQCRLQSLGLDYTLFMPDGSPLRAKASCTFLGFTSEQQLAKEANNSSPDLSHLVTVKVGETLPNLCYRIYGTSLPYLRVAAVNGLSDFRNLKVGSQLLFPPLSEVPS</sequence>
<feature type="domain" description="Contractile injection system tube protein N-terminal" evidence="1">
    <location>
        <begin position="7"/>
        <end position="165"/>
    </location>
</feature>